<accession>A0A0L0RZU7</accession>
<sequence>MMRINASTASVRRAASAAIRRYSSEVATQADKPVATQSAKYWYYQHKKEVMKGSRFEQTDMSAQPVPMPAIDLIAEQPVQKVHQRVVACNGGGGPLGHPKVYINLDQPGNHSCSYCGLRFEQEHHHH</sequence>
<dbReference type="GO" id="GO:0006120">
    <property type="term" value="P:mitochondrial electron transport, NADH to ubiquinone"/>
    <property type="evidence" value="ECO:0007669"/>
    <property type="project" value="TreeGrafter"/>
</dbReference>
<proteinExistence type="predicted"/>
<dbReference type="GO" id="GO:0005739">
    <property type="term" value="C:mitochondrion"/>
    <property type="evidence" value="ECO:0007669"/>
    <property type="project" value="GOC"/>
</dbReference>
<dbReference type="PANTHER" id="PTHR13156">
    <property type="entry name" value="NADH-UBIQUINONE OXIDOREDUCTASE 13 KD-A SUBUNIT"/>
    <property type="match status" value="1"/>
</dbReference>
<dbReference type="InterPro" id="IPR019401">
    <property type="entry name" value="Znf_CHCC"/>
</dbReference>
<reference evidence="2 3" key="1">
    <citation type="submission" date="2009-11" db="EMBL/GenBank/DDBJ databases">
        <title>Annotation of Allomyces macrogynus ATCC 38327.</title>
        <authorList>
            <consortium name="The Broad Institute Genome Sequencing Platform"/>
            <person name="Russ C."/>
            <person name="Cuomo C."/>
            <person name="Burger G."/>
            <person name="Gray M.W."/>
            <person name="Holland P.W.H."/>
            <person name="King N."/>
            <person name="Lang F.B.F."/>
            <person name="Roger A.J."/>
            <person name="Ruiz-Trillo I."/>
            <person name="Young S.K."/>
            <person name="Zeng Q."/>
            <person name="Gargeya S."/>
            <person name="Fitzgerald M."/>
            <person name="Haas B."/>
            <person name="Abouelleil A."/>
            <person name="Alvarado L."/>
            <person name="Arachchi H.M."/>
            <person name="Berlin A."/>
            <person name="Chapman S.B."/>
            <person name="Gearin G."/>
            <person name="Goldberg J."/>
            <person name="Griggs A."/>
            <person name="Gujja S."/>
            <person name="Hansen M."/>
            <person name="Heiman D."/>
            <person name="Howarth C."/>
            <person name="Larimer J."/>
            <person name="Lui A."/>
            <person name="MacDonald P.J.P."/>
            <person name="McCowen C."/>
            <person name="Montmayeur A."/>
            <person name="Murphy C."/>
            <person name="Neiman D."/>
            <person name="Pearson M."/>
            <person name="Priest M."/>
            <person name="Roberts A."/>
            <person name="Saif S."/>
            <person name="Shea T."/>
            <person name="Sisk P."/>
            <person name="Stolte C."/>
            <person name="Sykes S."/>
            <person name="Wortman J."/>
            <person name="Nusbaum C."/>
            <person name="Birren B."/>
        </authorList>
    </citation>
    <scope>NUCLEOTIDE SEQUENCE [LARGE SCALE GENOMIC DNA]</scope>
    <source>
        <strain evidence="2 3">ATCC 38327</strain>
    </source>
</reference>
<dbReference type="STRING" id="578462.A0A0L0RZU7"/>
<evidence type="ECO:0000313" key="2">
    <source>
        <dbReference type="EMBL" id="KNE55660.1"/>
    </source>
</evidence>
<name>A0A0L0RZU7_ALLM3</name>
<dbReference type="FunFam" id="2.60.260.40:FF:000003">
    <property type="entry name" value="NADH dehydrogenase [ubiquinone] iron-sulfur protein 6, mitochondrial"/>
    <property type="match status" value="1"/>
</dbReference>
<dbReference type="Proteomes" id="UP000054350">
    <property type="component" value="Unassembled WGS sequence"/>
</dbReference>
<dbReference type="eggNOG" id="KOG3456">
    <property type="taxonomic scope" value="Eukaryota"/>
</dbReference>
<dbReference type="Pfam" id="PF10276">
    <property type="entry name" value="zf-CHCC"/>
    <property type="match status" value="1"/>
</dbReference>
<evidence type="ECO:0000313" key="3">
    <source>
        <dbReference type="Proteomes" id="UP000054350"/>
    </source>
</evidence>
<keyword evidence="3" id="KW-1185">Reference proteome</keyword>
<gene>
    <name evidence="2" type="ORF">AMAG_01547</name>
</gene>
<dbReference type="EMBL" id="GG745329">
    <property type="protein sequence ID" value="KNE55660.1"/>
    <property type="molecule type" value="Genomic_DNA"/>
</dbReference>
<feature type="domain" description="Zinc finger CHCC-type" evidence="1">
    <location>
        <begin position="84"/>
        <end position="120"/>
    </location>
</feature>
<reference evidence="3" key="2">
    <citation type="submission" date="2009-11" db="EMBL/GenBank/DDBJ databases">
        <title>The Genome Sequence of Allomyces macrogynus strain ATCC 38327.</title>
        <authorList>
            <consortium name="The Broad Institute Genome Sequencing Platform"/>
            <person name="Russ C."/>
            <person name="Cuomo C."/>
            <person name="Shea T."/>
            <person name="Young S.K."/>
            <person name="Zeng Q."/>
            <person name="Koehrsen M."/>
            <person name="Haas B."/>
            <person name="Borodovsky M."/>
            <person name="Guigo R."/>
            <person name="Alvarado L."/>
            <person name="Berlin A."/>
            <person name="Borenstein D."/>
            <person name="Chen Z."/>
            <person name="Engels R."/>
            <person name="Freedman E."/>
            <person name="Gellesch M."/>
            <person name="Goldberg J."/>
            <person name="Griggs A."/>
            <person name="Gujja S."/>
            <person name="Heiman D."/>
            <person name="Hepburn T."/>
            <person name="Howarth C."/>
            <person name="Jen D."/>
            <person name="Larson L."/>
            <person name="Lewis B."/>
            <person name="Mehta T."/>
            <person name="Park D."/>
            <person name="Pearson M."/>
            <person name="Roberts A."/>
            <person name="Saif S."/>
            <person name="Shenoy N."/>
            <person name="Sisk P."/>
            <person name="Stolte C."/>
            <person name="Sykes S."/>
            <person name="Walk T."/>
            <person name="White J."/>
            <person name="Yandava C."/>
            <person name="Burger G."/>
            <person name="Gray M.W."/>
            <person name="Holland P.W.H."/>
            <person name="King N."/>
            <person name="Lang F.B.F."/>
            <person name="Roger A.J."/>
            <person name="Ruiz-Trillo I."/>
            <person name="Lander E."/>
            <person name="Nusbaum C."/>
        </authorList>
    </citation>
    <scope>NUCLEOTIDE SEQUENCE [LARGE SCALE GENOMIC DNA]</scope>
    <source>
        <strain evidence="3">ATCC 38327</strain>
    </source>
</reference>
<evidence type="ECO:0000259" key="1">
    <source>
        <dbReference type="Pfam" id="PF10276"/>
    </source>
</evidence>
<dbReference type="PANTHER" id="PTHR13156:SF0">
    <property type="entry name" value="NADH DEHYDROGENASE [UBIQUINONE] IRON-SULFUR PROTEIN 6, MITOCHONDRIAL"/>
    <property type="match status" value="1"/>
</dbReference>
<organism evidence="2 3">
    <name type="scientific">Allomyces macrogynus (strain ATCC 38327)</name>
    <name type="common">Allomyces javanicus var. macrogynus</name>
    <dbReference type="NCBI Taxonomy" id="578462"/>
    <lineage>
        <taxon>Eukaryota</taxon>
        <taxon>Fungi</taxon>
        <taxon>Fungi incertae sedis</taxon>
        <taxon>Blastocladiomycota</taxon>
        <taxon>Blastocladiomycetes</taxon>
        <taxon>Blastocladiales</taxon>
        <taxon>Blastocladiaceae</taxon>
        <taxon>Allomyces</taxon>
    </lineage>
</organism>
<dbReference type="OrthoDB" id="307899at2759"/>
<dbReference type="VEuPathDB" id="FungiDB:AMAG_01547"/>
<dbReference type="AlphaFoldDB" id="A0A0L0RZU7"/>
<protein>
    <recommendedName>
        <fullName evidence="1">Zinc finger CHCC-type domain-containing protein</fullName>
    </recommendedName>
</protein>
<dbReference type="Gene3D" id="2.60.260.40">
    <property type="entry name" value="q5lls5 like domains"/>
    <property type="match status" value="1"/>
</dbReference>